<gene>
    <name evidence="1" type="ORF">BCL65_10238</name>
</gene>
<evidence type="ECO:0000313" key="2">
    <source>
        <dbReference type="Proteomes" id="UP000239895"/>
    </source>
</evidence>
<proteinExistence type="predicted"/>
<dbReference type="EMBL" id="PVTX01000002">
    <property type="protein sequence ID" value="PRZ08496.1"/>
    <property type="molecule type" value="Genomic_DNA"/>
</dbReference>
<accession>A0ABX5EK25</accession>
<protein>
    <submittedName>
        <fullName evidence="1">Uncharacterized protein</fullName>
    </submittedName>
</protein>
<keyword evidence="2" id="KW-1185">Reference proteome</keyword>
<dbReference type="Proteomes" id="UP000239895">
    <property type="component" value="Unassembled WGS sequence"/>
</dbReference>
<comment type="caution">
    <text evidence="1">The sequence shown here is derived from an EMBL/GenBank/DDBJ whole genome shotgun (WGS) entry which is preliminary data.</text>
</comment>
<organism evidence="1 2">
    <name type="scientific">Isoptericola halotolerans</name>
    <dbReference type="NCBI Taxonomy" id="300560"/>
    <lineage>
        <taxon>Bacteria</taxon>
        <taxon>Bacillati</taxon>
        <taxon>Actinomycetota</taxon>
        <taxon>Actinomycetes</taxon>
        <taxon>Micrococcales</taxon>
        <taxon>Promicromonosporaceae</taxon>
        <taxon>Isoptericola</taxon>
    </lineage>
</organism>
<dbReference type="RefSeq" id="WP_106265294.1">
    <property type="nucleotide sequence ID" value="NZ_PVTX01000002.1"/>
</dbReference>
<evidence type="ECO:0000313" key="1">
    <source>
        <dbReference type="EMBL" id="PRZ08496.1"/>
    </source>
</evidence>
<reference evidence="1 2" key="1">
    <citation type="submission" date="2018-03" db="EMBL/GenBank/DDBJ databases">
        <title>Comparative analysis of microorganisms from saline springs in Andes Mountain Range, Colombia.</title>
        <authorList>
            <person name="Rubin E."/>
        </authorList>
    </citation>
    <scope>NUCLEOTIDE SEQUENCE [LARGE SCALE GENOMIC DNA]</scope>
    <source>
        <strain evidence="1 2">CG 23</strain>
    </source>
</reference>
<name>A0ABX5EK25_9MICO</name>
<sequence length="69" mass="7229">MGERLQLDLEAVRDTSARLRSIGRSLADAESAADDLAAMIPHRGLAGAVATFATTTISRNSSEAALTTR</sequence>